<dbReference type="EMBL" id="JBGBZN010000002">
    <property type="protein sequence ID" value="MEY9475311.1"/>
    <property type="molecule type" value="Genomic_DNA"/>
</dbReference>
<accession>A0ABV4GUY8</accession>
<dbReference type="Proteomes" id="UP001565474">
    <property type="component" value="Unassembled WGS sequence"/>
</dbReference>
<protein>
    <recommendedName>
        <fullName evidence="3">Transposase</fullName>
    </recommendedName>
</protein>
<gene>
    <name evidence="1" type="ORF">ABH992_007710</name>
</gene>
<dbReference type="RefSeq" id="WP_162131223.1">
    <property type="nucleotide sequence ID" value="NZ_JBGBYD010000002.1"/>
</dbReference>
<organism evidence="1 2">
    <name type="scientific">Bradyrhizobium yuanmingense</name>
    <dbReference type="NCBI Taxonomy" id="108015"/>
    <lineage>
        <taxon>Bacteria</taxon>
        <taxon>Pseudomonadati</taxon>
        <taxon>Pseudomonadota</taxon>
        <taxon>Alphaproteobacteria</taxon>
        <taxon>Hyphomicrobiales</taxon>
        <taxon>Nitrobacteraceae</taxon>
        <taxon>Bradyrhizobium</taxon>
    </lineage>
</organism>
<sequence length="65" mass="7313">MNRTSKRIIYLSVQTLDQPSISPLAHKTAPTSRREFTGLRNHIEAGLKTLAEQVLADSGTLYRFL</sequence>
<evidence type="ECO:0008006" key="3">
    <source>
        <dbReference type="Google" id="ProtNLM"/>
    </source>
</evidence>
<evidence type="ECO:0000313" key="1">
    <source>
        <dbReference type="EMBL" id="MEY9475311.1"/>
    </source>
</evidence>
<proteinExistence type="predicted"/>
<name>A0ABV4GUY8_9BRAD</name>
<reference evidence="1 2" key="1">
    <citation type="submission" date="2024-07" db="EMBL/GenBank/DDBJ databases">
        <title>Genomic Encyclopedia of Type Strains, Phase V (KMG-V): Genome sequencing to study the core and pangenomes of soil and plant-associated prokaryotes.</title>
        <authorList>
            <person name="Whitman W."/>
        </authorList>
    </citation>
    <scope>NUCLEOTIDE SEQUENCE [LARGE SCALE GENOMIC DNA]</scope>
    <source>
        <strain evidence="1 2">USDA 222</strain>
    </source>
</reference>
<comment type="caution">
    <text evidence="1">The sequence shown here is derived from an EMBL/GenBank/DDBJ whole genome shotgun (WGS) entry which is preliminary data.</text>
</comment>
<keyword evidence="2" id="KW-1185">Reference proteome</keyword>
<evidence type="ECO:0000313" key="2">
    <source>
        <dbReference type="Proteomes" id="UP001565474"/>
    </source>
</evidence>